<feature type="compositionally biased region" description="Low complexity" evidence="2">
    <location>
        <begin position="82"/>
        <end position="94"/>
    </location>
</feature>
<dbReference type="Gene3D" id="3.40.50.300">
    <property type="entry name" value="P-loop containing nucleotide triphosphate hydrolases"/>
    <property type="match status" value="1"/>
</dbReference>
<dbReference type="PANTHER" id="PTHR10039">
    <property type="entry name" value="AMELOGENIN"/>
    <property type="match status" value="1"/>
</dbReference>
<gene>
    <name evidence="4" type="ORF">H1R20_g3901</name>
</gene>
<comment type="caution">
    <text evidence="4">The sequence shown here is derived from an EMBL/GenBank/DDBJ whole genome shotgun (WGS) entry which is preliminary data.</text>
</comment>
<dbReference type="InterPro" id="IPR056884">
    <property type="entry name" value="NPHP3-like_N"/>
</dbReference>
<feature type="compositionally biased region" description="Polar residues" evidence="2">
    <location>
        <begin position="26"/>
        <end position="37"/>
    </location>
</feature>
<evidence type="ECO:0000256" key="1">
    <source>
        <dbReference type="ARBA" id="ARBA00022737"/>
    </source>
</evidence>
<dbReference type="Proteomes" id="UP001140091">
    <property type="component" value="Unassembled WGS sequence"/>
</dbReference>
<dbReference type="EMBL" id="JANBPK010000749">
    <property type="protein sequence ID" value="KAJ2933180.1"/>
    <property type="molecule type" value="Genomic_DNA"/>
</dbReference>
<protein>
    <recommendedName>
        <fullName evidence="3">NACHT domain-containing protein</fullName>
    </recommendedName>
</protein>
<dbReference type="InterPro" id="IPR007111">
    <property type="entry name" value="NACHT_NTPase"/>
</dbReference>
<name>A0A9W8JEF2_9AGAR</name>
<dbReference type="PROSITE" id="PS50837">
    <property type="entry name" value="NACHT"/>
    <property type="match status" value="1"/>
</dbReference>
<dbReference type="InterPro" id="IPR059179">
    <property type="entry name" value="MLKL-like_MCAfunc"/>
</dbReference>
<sequence>MSEATETRGDNTAGNSERNTPIPPHTATQAGSQSSSRSRLKQAGSDLKKTAKKPFSTFKRLVRPKKEDGSGEGGFGSGVAPATTGVDVGGAPVAPAVEGRAGEEIGTTGHGIILPESWGTGANLNENPSAPEETELHDSLGQDHAASCAAQEITRDRSIAPPSTLGQLEDSVPIAIGEATESLTTITIVSPTPGTPGLVGEEVGSSSIQGLKVLSSTPIGQAGEGAAVSSPLSTSSKKTWAIVAGALKKTLSGAVPFIPDPFKGPAQVLLQIFNVFEKVKSNREEMEDMKTHCNLLNESMAHAFKRRQDGGSDDLDESIGRLVGGIHDTLVELMANKSTGVAAYVLVEDNAESVKKANRKIDQVLQCFWLENSIAGALVLGDVYRIVKDQEVTVDQRFKKAALDKLKHVPSAAYDSQDLAKVNACFEGTRMKLLAGIGRWMSDTAGKPIYVLDGIAGVGKSTVAKTVAQRAADINSLGVSFFFSRDHADRQQASGFVHTIAYQLACCDPSYGKAIATAIDDYPESLHKIMAQQFSALIAQPLCNLLKQRATPLVFVFDALDECTQPDASDILSLITTSISQLPQVKVFLTTRPELVLRNKYQAFIWTTNYLPPVYKKSLKA</sequence>
<evidence type="ECO:0000256" key="2">
    <source>
        <dbReference type="SAM" id="MobiDB-lite"/>
    </source>
</evidence>
<keyword evidence="5" id="KW-1185">Reference proteome</keyword>
<feature type="non-terminal residue" evidence="4">
    <location>
        <position position="621"/>
    </location>
</feature>
<organism evidence="4 5">
    <name type="scientific">Candolleomyces eurysporus</name>
    <dbReference type="NCBI Taxonomy" id="2828524"/>
    <lineage>
        <taxon>Eukaryota</taxon>
        <taxon>Fungi</taxon>
        <taxon>Dikarya</taxon>
        <taxon>Basidiomycota</taxon>
        <taxon>Agaricomycotina</taxon>
        <taxon>Agaricomycetes</taxon>
        <taxon>Agaricomycetidae</taxon>
        <taxon>Agaricales</taxon>
        <taxon>Agaricineae</taxon>
        <taxon>Psathyrellaceae</taxon>
        <taxon>Candolleomyces</taxon>
    </lineage>
</organism>
<dbReference type="CDD" id="cd21037">
    <property type="entry name" value="MLKL_NTD"/>
    <property type="match status" value="1"/>
</dbReference>
<feature type="domain" description="NACHT" evidence="3">
    <location>
        <begin position="448"/>
        <end position="593"/>
    </location>
</feature>
<dbReference type="AlphaFoldDB" id="A0A9W8JEF2"/>
<feature type="compositionally biased region" description="Polar residues" evidence="2">
    <location>
        <begin position="10"/>
        <end position="19"/>
    </location>
</feature>
<evidence type="ECO:0000313" key="4">
    <source>
        <dbReference type="EMBL" id="KAJ2933180.1"/>
    </source>
</evidence>
<keyword evidence="1" id="KW-0677">Repeat</keyword>
<feature type="region of interest" description="Disordered" evidence="2">
    <location>
        <begin position="1"/>
        <end position="94"/>
    </location>
</feature>
<evidence type="ECO:0000313" key="5">
    <source>
        <dbReference type="Proteomes" id="UP001140091"/>
    </source>
</evidence>
<dbReference type="Pfam" id="PF24883">
    <property type="entry name" value="NPHP3_N"/>
    <property type="match status" value="1"/>
</dbReference>
<evidence type="ECO:0000259" key="3">
    <source>
        <dbReference type="PROSITE" id="PS50837"/>
    </source>
</evidence>
<reference evidence="4" key="1">
    <citation type="submission" date="2022-06" db="EMBL/GenBank/DDBJ databases">
        <title>Genome Sequence of Candolleomyces eurysporus.</title>
        <authorList>
            <person name="Buettner E."/>
        </authorList>
    </citation>
    <scope>NUCLEOTIDE SEQUENCE</scope>
    <source>
        <strain evidence="4">VTCC 930004</strain>
    </source>
</reference>
<dbReference type="PANTHER" id="PTHR10039:SF16">
    <property type="entry name" value="GPI INOSITOL-DEACYLASE"/>
    <property type="match status" value="1"/>
</dbReference>
<dbReference type="InterPro" id="IPR027417">
    <property type="entry name" value="P-loop_NTPase"/>
</dbReference>
<dbReference type="OrthoDB" id="10345799at2759"/>
<accession>A0A9W8JEF2</accession>
<proteinExistence type="predicted"/>
<feature type="region of interest" description="Disordered" evidence="2">
    <location>
        <begin position="118"/>
        <end position="144"/>
    </location>
</feature>
<dbReference type="SUPFAM" id="SSF52540">
    <property type="entry name" value="P-loop containing nucleoside triphosphate hydrolases"/>
    <property type="match status" value="1"/>
</dbReference>